<name>A0ABU3R5T7_9GAMM</name>
<proteinExistence type="predicted"/>
<feature type="chain" id="PRO_5046432891" evidence="1">
    <location>
        <begin position="21"/>
        <end position="351"/>
    </location>
</feature>
<evidence type="ECO:0000313" key="2">
    <source>
        <dbReference type="EMBL" id="MDU0114837.1"/>
    </source>
</evidence>
<dbReference type="PROSITE" id="PS51257">
    <property type="entry name" value="PROKAR_LIPOPROTEIN"/>
    <property type="match status" value="1"/>
</dbReference>
<dbReference type="InterPro" id="IPR042268">
    <property type="entry name" value="BamC_C"/>
</dbReference>
<comment type="caution">
    <text evidence="2">The sequence shown here is derived from an EMBL/GenBank/DDBJ whole genome shotgun (WGS) entry which is preliminary data.</text>
</comment>
<protein>
    <submittedName>
        <fullName evidence="2">Outer membrane protein assembly factor BamC</fullName>
    </submittedName>
</protein>
<keyword evidence="3" id="KW-1185">Reference proteome</keyword>
<organism evidence="2 3">
    <name type="scientific">Psychrosphaera aquimarina</name>
    <dbReference type="NCBI Taxonomy" id="2044854"/>
    <lineage>
        <taxon>Bacteria</taxon>
        <taxon>Pseudomonadati</taxon>
        <taxon>Pseudomonadota</taxon>
        <taxon>Gammaproteobacteria</taxon>
        <taxon>Alteromonadales</taxon>
        <taxon>Pseudoalteromonadaceae</taxon>
        <taxon>Psychrosphaera</taxon>
    </lineage>
</organism>
<keyword evidence="1" id="KW-0732">Signal</keyword>
<dbReference type="InterPro" id="IPR010653">
    <property type="entry name" value="NlpB/DapX"/>
</dbReference>
<sequence>MNFIKLAAVTVVLSFTTACVSFFDEQKNEQTDRKSALVLPEGFSDPKKSKEYDLPVVESSADTDGEMTSPTTVLVIFDGSWLDEQDTHPAKIKVEKPELVENFANFIDEGIQSFAEQNNLTLTKNANGYLVEQLIVEDDGYWFIEDLVEVERFSYNVVVNLNEQGRSGDVAIDMLDYQKISQDLAPNHAVRYRKEALAAETLNNLMLELDYIYRVKLLKERASLDITLALVKNVSGNYVIRSQQDIKYVWSQVDDIIEELGFDIEESDKDLHIFDVVYNKASDSIWHRLFSSDYSGKLDIEPGEYEVALTTSTTGVNISFRSKKGTFLDQTSMEQLFQLMLEVVKDEEAEL</sequence>
<dbReference type="RefSeq" id="WP_315948519.1">
    <property type="nucleotide sequence ID" value="NZ_JAWCUA010000010.1"/>
</dbReference>
<dbReference type="EMBL" id="JAWCUA010000010">
    <property type="protein sequence ID" value="MDU0114837.1"/>
    <property type="molecule type" value="Genomic_DNA"/>
</dbReference>
<feature type="signal peptide" evidence="1">
    <location>
        <begin position="1"/>
        <end position="20"/>
    </location>
</feature>
<gene>
    <name evidence="2" type="primary">bamC</name>
    <name evidence="2" type="ORF">RT723_17930</name>
</gene>
<dbReference type="Pfam" id="PF06804">
    <property type="entry name" value="Lipoprotein_18"/>
    <property type="match status" value="1"/>
</dbReference>
<dbReference type="Proteomes" id="UP001257914">
    <property type="component" value="Unassembled WGS sequence"/>
</dbReference>
<evidence type="ECO:0000256" key="1">
    <source>
        <dbReference type="SAM" id="SignalP"/>
    </source>
</evidence>
<accession>A0ABU3R5T7</accession>
<reference evidence="2 3" key="1">
    <citation type="submission" date="2023-10" db="EMBL/GenBank/DDBJ databases">
        <title>Psychrosphaera aquimaarina strain SW33 isolated from seawater.</title>
        <authorList>
            <person name="Bayburt H."/>
            <person name="Kim J.M."/>
            <person name="Choi B.J."/>
            <person name="Jeon C.O."/>
        </authorList>
    </citation>
    <scope>NUCLEOTIDE SEQUENCE [LARGE SCALE GENOMIC DNA]</scope>
    <source>
        <strain evidence="2 3">KCTC 52743</strain>
    </source>
</reference>
<evidence type="ECO:0000313" key="3">
    <source>
        <dbReference type="Proteomes" id="UP001257914"/>
    </source>
</evidence>
<dbReference type="Gene3D" id="3.30.310.170">
    <property type="entry name" value="Outer membrane protein assembly factor BamC"/>
    <property type="match status" value="1"/>
</dbReference>